<organism evidence="1 2">
    <name type="scientific">Rhizobium aethiopicum</name>
    <dbReference type="NCBI Taxonomy" id="1138170"/>
    <lineage>
        <taxon>Bacteria</taxon>
        <taxon>Pseudomonadati</taxon>
        <taxon>Pseudomonadota</taxon>
        <taxon>Alphaproteobacteria</taxon>
        <taxon>Hyphomicrobiales</taxon>
        <taxon>Rhizobiaceae</taxon>
        <taxon>Rhizobium/Agrobacterium group</taxon>
        <taxon>Rhizobium</taxon>
    </lineage>
</organism>
<dbReference type="AlphaFoldDB" id="A0A7W6MH86"/>
<comment type="caution">
    <text evidence="1">The sequence shown here is derived from an EMBL/GenBank/DDBJ whole genome shotgun (WGS) entry which is preliminary data.</text>
</comment>
<name>A0A7W6MH86_9HYPH</name>
<accession>A0A7W6MH86</accession>
<keyword evidence="2" id="KW-1185">Reference proteome</keyword>
<reference evidence="1 2" key="1">
    <citation type="submission" date="2020-08" db="EMBL/GenBank/DDBJ databases">
        <title>Genomic Encyclopedia of Type Strains, Phase IV (KMG-V): Genome sequencing to study the core and pangenomes of soil and plant-associated prokaryotes.</title>
        <authorList>
            <person name="Whitman W."/>
        </authorList>
    </citation>
    <scope>NUCLEOTIDE SEQUENCE [LARGE SCALE GENOMIC DNA]</scope>
    <source>
        <strain evidence="1 2">SEMIA 4074</strain>
    </source>
</reference>
<dbReference type="RefSeq" id="WP_184456859.1">
    <property type="nucleotide sequence ID" value="NZ_JACIFV010000008.1"/>
</dbReference>
<protein>
    <submittedName>
        <fullName evidence="1">Uncharacterized protein</fullName>
    </submittedName>
</protein>
<evidence type="ECO:0000313" key="1">
    <source>
        <dbReference type="EMBL" id="MBB4192668.1"/>
    </source>
</evidence>
<proteinExistence type="predicted"/>
<dbReference type="Proteomes" id="UP000524492">
    <property type="component" value="Unassembled WGS sequence"/>
</dbReference>
<dbReference type="EMBL" id="JACIFV010000008">
    <property type="protein sequence ID" value="MBB4192668.1"/>
    <property type="molecule type" value="Genomic_DNA"/>
</dbReference>
<evidence type="ECO:0000313" key="2">
    <source>
        <dbReference type="Proteomes" id="UP000524492"/>
    </source>
</evidence>
<gene>
    <name evidence="1" type="ORF">GGD53_002826</name>
</gene>
<sequence length="91" mass="10382">MEHSEFQIGLEFWCGKSRWRCTDVGTRTVVAIGIHPVEMTTVQADGRKEHESLTYEQADAMGWFDGPPYRLAEIVFDEDDLEVCSLEGEDL</sequence>